<comment type="catalytic activity">
    <reaction evidence="8">
        <text>L-seryl-[protein] + ATP = O-phospho-L-seryl-[protein] + ADP + H(+)</text>
        <dbReference type="Rhea" id="RHEA:17989"/>
        <dbReference type="Rhea" id="RHEA-COMP:9863"/>
        <dbReference type="Rhea" id="RHEA-COMP:11604"/>
        <dbReference type="ChEBI" id="CHEBI:15378"/>
        <dbReference type="ChEBI" id="CHEBI:29999"/>
        <dbReference type="ChEBI" id="CHEBI:30616"/>
        <dbReference type="ChEBI" id="CHEBI:83421"/>
        <dbReference type="ChEBI" id="CHEBI:456216"/>
        <dbReference type="EC" id="2.7.11.1"/>
    </reaction>
</comment>
<dbReference type="PANTHER" id="PTHR45637">
    <property type="entry name" value="FLIPPASE KINASE 1-RELATED"/>
    <property type="match status" value="1"/>
</dbReference>
<dbReference type="SUPFAM" id="SSF56112">
    <property type="entry name" value="Protein kinase-like (PK-like)"/>
    <property type="match status" value="1"/>
</dbReference>
<organism evidence="10 11">
    <name type="scientific">Acer yangbiense</name>
    <dbReference type="NCBI Taxonomy" id="1000413"/>
    <lineage>
        <taxon>Eukaryota</taxon>
        <taxon>Viridiplantae</taxon>
        <taxon>Streptophyta</taxon>
        <taxon>Embryophyta</taxon>
        <taxon>Tracheophyta</taxon>
        <taxon>Spermatophyta</taxon>
        <taxon>Magnoliopsida</taxon>
        <taxon>eudicotyledons</taxon>
        <taxon>Gunneridae</taxon>
        <taxon>Pentapetalae</taxon>
        <taxon>rosids</taxon>
        <taxon>malvids</taxon>
        <taxon>Sapindales</taxon>
        <taxon>Sapindaceae</taxon>
        <taxon>Hippocastanoideae</taxon>
        <taxon>Acereae</taxon>
        <taxon>Acer</taxon>
    </lineage>
</organism>
<evidence type="ECO:0000259" key="9">
    <source>
        <dbReference type="PROSITE" id="PS50011"/>
    </source>
</evidence>
<dbReference type="InterPro" id="IPR032675">
    <property type="entry name" value="LRR_dom_sf"/>
</dbReference>
<dbReference type="AlphaFoldDB" id="A0A5C7IG32"/>
<keyword evidence="2" id="KW-0723">Serine/threonine-protein kinase</keyword>
<evidence type="ECO:0000313" key="11">
    <source>
        <dbReference type="Proteomes" id="UP000323000"/>
    </source>
</evidence>
<keyword evidence="4" id="KW-0547">Nucleotide-binding</keyword>
<dbReference type="InterPro" id="IPR011009">
    <property type="entry name" value="Kinase-like_dom_sf"/>
</dbReference>
<evidence type="ECO:0000256" key="5">
    <source>
        <dbReference type="ARBA" id="ARBA00022777"/>
    </source>
</evidence>
<evidence type="ECO:0000256" key="3">
    <source>
        <dbReference type="ARBA" id="ARBA00022679"/>
    </source>
</evidence>
<dbReference type="InterPro" id="IPR000719">
    <property type="entry name" value="Prot_kinase_dom"/>
</dbReference>
<comment type="caution">
    <text evidence="10">The sequence shown here is derived from an EMBL/GenBank/DDBJ whole genome shotgun (WGS) entry which is preliminary data.</text>
</comment>
<evidence type="ECO:0000256" key="7">
    <source>
        <dbReference type="ARBA" id="ARBA00047899"/>
    </source>
</evidence>
<dbReference type="OrthoDB" id="26890at2759"/>
<dbReference type="Pfam" id="PF00069">
    <property type="entry name" value="Pkinase"/>
    <property type="match status" value="1"/>
</dbReference>
<evidence type="ECO:0000256" key="4">
    <source>
        <dbReference type="ARBA" id="ARBA00022741"/>
    </source>
</evidence>
<evidence type="ECO:0000256" key="2">
    <source>
        <dbReference type="ARBA" id="ARBA00022527"/>
    </source>
</evidence>
<keyword evidence="5" id="KW-0418">Kinase</keyword>
<evidence type="ECO:0000256" key="6">
    <source>
        <dbReference type="ARBA" id="ARBA00022840"/>
    </source>
</evidence>
<comment type="catalytic activity">
    <reaction evidence="7">
        <text>L-threonyl-[protein] + ATP = O-phospho-L-threonyl-[protein] + ADP + H(+)</text>
        <dbReference type="Rhea" id="RHEA:46608"/>
        <dbReference type="Rhea" id="RHEA-COMP:11060"/>
        <dbReference type="Rhea" id="RHEA-COMP:11605"/>
        <dbReference type="ChEBI" id="CHEBI:15378"/>
        <dbReference type="ChEBI" id="CHEBI:30013"/>
        <dbReference type="ChEBI" id="CHEBI:30616"/>
        <dbReference type="ChEBI" id="CHEBI:61977"/>
        <dbReference type="ChEBI" id="CHEBI:456216"/>
        <dbReference type="EC" id="2.7.11.1"/>
    </reaction>
</comment>
<dbReference type="GO" id="GO:0004674">
    <property type="term" value="F:protein serine/threonine kinase activity"/>
    <property type="evidence" value="ECO:0007669"/>
    <property type="project" value="UniProtKB-KW"/>
</dbReference>
<keyword evidence="6" id="KW-0067">ATP-binding</keyword>
<dbReference type="PROSITE" id="PS50011">
    <property type="entry name" value="PROTEIN_KINASE_DOM"/>
    <property type="match status" value="1"/>
</dbReference>
<dbReference type="Gene3D" id="3.80.10.10">
    <property type="entry name" value="Ribonuclease Inhibitor"/>
    <property type="match status" value="2"/>
</dbReference>
<protein>
    <recommendedName>
        <fullName evidence="1">non-specific serine/threonine protein kinase</fullName>
        <ecNumber evidence="1">2.7.11.1</ecNumber>
    </recommendedName>
</protein>
<dbReference type="EMBL" id="VAHF01000003">
    <property type="protein sequence ID" value="TXG67998.1"/>
    <property type="molecule type" value="Genomic_DNA"/>
</dbReference>
<dbReference type="Gene3D" id="1.10.510.10">
    <property type="entry name" value="Transferase(Phosphotransferase) domain 1"/>
    <property type="match status" value="1"/>
</dbReference>
<dbReference type="EC" id="2.7.11.1" evidence="1"/>
<proteinExistence type="predicted"/>
<dbReference type="SUPFAM" id="SSF52058">
    <property type="entry name" value="L domain-like"/>
    <property type="match status" value="1"/>
</dbReference>
<sequence length="515" mass="57853">MGNQVTPLPELIAEPTNARSMSFMGTHEYLAPEIIKGEGHGSAVDWWTFGIFLYELLFGKTPFKGSENRATLFNVVGQPLRFPDSSVMNVQVEELTIENCKSLNSTFRGKLPQSLKKLNIYNCEKLQCLLDNNEDTCSSSSSKFIILPEENAVNSYTSHLEDLYIKRCPALTCLLSTDLLSITLTRLQISYCSKFTTLSSTGQLPMLLKHLDIQSCSELTALLPKGQLPETLETISIYSCEKLEWIVEKFHNNKALCEIHIWACDNLKSFPEGLHTLSGLRSIEINCNDFACFPKGGFPNSNFTLVIEGCEKLEALPNEINTLSSLKIYNCPNMSLSEEGLFTKLESLSIKSVKQYKALIQLGLHNFTSLAYFHISGNLDRESLQEEEVKITLPRSLTVLWIEELTKLKYLPLKGLEDLPSLESLWISDCAELISLPSLPSSLLELEIRKCPLLKELTPLSSLPSSLLKLEISDCPSLKKTCKRDKGKEWSKIADIPSVYIDCKFIYDSQEESEA</sequence>
<gene>
    <name evidence="10" type="ORF">EZV62_009273</name>
</gene>
<accession>A0A5C7IG32</accession>
<dbReference type="GO" id="GO:0005524">
    <property type="term" value="F:ATP binding"/>
    <property type="evidence" value="ECO:0007669"/>
    <property type="project" value="UniProtKB-KW"/>
</dbReference>
<evidence type="ECO:0000313" key="10">
    <source>
        <dbReference type="EMBL" id="TXG67998.1"/>
    </source>
</evidence>
<keyword evidence="11" id="KW-1185">Reference proteome</keyword>
<reference evidence="11" key="1">
    <citation type="journal article" date="2019" name="Gigascience">
        <title>De novo genome assembly of the endangered Acer yangbiense, a plant species with extremely small populations endemic to Yunnan Province, China.</title>
        <authorList>
            <person name="Yang J."/>
            <person name="Wariss H.M."/>
            <person name="Tao L."/>
            <person name="Zhang R."/>
            <person name="Yun Q."/>
            <person name="Hollingsworth P."/>
            <person name="Dao Z."/>
            <person name="Luo G."/>
            <person name="Guo H."/>
            <person name="Ma Y."/>
            <person name="Sun W."/>
        </authorList>
    </citation>
    <scope>NUCLEOTIDE SEQUENCE [LARGE SCALE GENOMIC DNA]</scope>
    <source>
        <strain evidence="11">cv. Malutang</strain>
    </source>
</reference>
<evidence type="ECO:0000256" key="1">
    <source>
        <dbReference type="ARBA" id="ARBA00012513"/>
    </source>
</evidence>
<evidence type="ECO:0000256" key="8">
    <source>
        <dbReference type="ARBA" id="ARBA00048679"/>
    </source>
</evidence>
<dbReference type="Proteomes" id="UP000323000">
    <property type="component" value="Chromosome 3"/>
</dbReference>
<keyword evidence="3" id="KW-0808">Transferase</keyword>
<feature type="domain" description="Protein kinase" evidence="9">
    <location>
        <begin position="1"/>
        <end position="122"/>
    </location>
</feature>
<name>A0A5C7IG32_9ROSI</name>